<organism evidence="3 4">
    <name type="scientific">Burkholderia puraquae</name>
    <dbReference type="NCBI Taxonomy" id="1904757"/>
    <lineage>
        <taxon>Bacteria</taxon>
        <taxon>Pseudomonadati</taxon>
        <taxon>Pseudomonadota</taxon>
        <taxon>Betaproteobacteria</taxon>
        <taxon>Burkholderiales</taxon>
        <taxon>Burkholderiaceae</taxon>
        <taxon>Burkholderia</taxon>
        <taxon>Burkholderia cepacia complex</taxon>
    </lineage>
</organism>
<dbReference type="EMBL" id="NBYX01000004">
    <property type="protein sequence ID" value="ORT86984.1"/>
    <property type="molecule type" value="Genomic_DNA"/>
</dbReference>
<keyword evidence="2" id="KW-1133">Transmembrane helix</keyword>
<dbReference type="AlphaFoldDB" id="A0A1X1PKU3"/>
<comment type="caution">
    <text evidence="3">The sequence shown here is derived from an EMBL/GenBank/DDBJ whole genome shotgun (WGS) entry which is preliminary data.</text>
</comment>
<keyword evidence="2" id="KW-0472">Membrane</keyword>
<proteinExistence type="predicted"/>
<evidence type="ECO:0000313" key="3">
    <source>
        <dbReference type="EMBL" id="ORT86984.1"/>
    </source>
</evidence>
<gene>
    <name evidence="3" type="ORF">B7G54_11065</name>
</gene>
<dbReference type="Proteomes" id="UP000193146">
    <property type="component" value="Unassembled WGS sequence"/>
</dbReference>
<dbReference type="OrthoDB" id="9009555at2"/>
<evidence type="ECO:0000256" key="1">
    <source>
        <dbReference type="SAM" id="MobiDB-lite"/>
    </source>
</evidence>
<reference evidence="3 4" key="1">
    <citation type="submission" date="2017-04" db="EMBL/GenBank/DDBJ databases">
        <title>Burkholderia puraquae sp. nov., a novel Burkholderia cepacia complex species from hospital setting samples.</title>
        <authorList>
            <person name="Martina P."/>
            <person name="Leguizamon M."/>
            <person name="Prieto C."/>
            <person name="Sousa S."/>
            <person name="Montanaro P."/>
            <person name="Draghi W."/>
            <person name="Staembler M."/>
            <person name="Bettiol M."/>
            <person name="Figoli C."/>
            <person name="Palau J."/>
            <person name="Alvarez F."/>
            <person name="Benetti S."/>
            <person name="Anchat E."/>
            <person name="Vescina C."/>
            <person name="Ferreras J."/>
            <person name="Lasch P."/>
            <person name="Lagares A."/>
            <person name="Zorreguieta A."/>
            <person name="Yantorno O."/>
            <person name="Bosch A."/>
        </authorList>
    </citation>
    <scope>NUCLEOTIDE SEQUENCE [LARGE SCALE GENOMIC DNA]</scope>
    <source>
        <strain evidence="3 4">CAMPA 1040</strain>
    </source>
</reference>
<keyword evidence="2" id="KW-0812">Transmembrane</keyword>
<evidence type="ECO:0000256" key="2">
    <source>
        <dbReference type="SAM" id="Phobius"/>
    </source>
</evidence>
<feature type="region of interest" description="Disordered" evidence="1">
    <location>
        <begin position="73"/>
        <end position="126"/>
    </location>
</feature>
<name>A0A1X1PKU3_9BURK</name>
<dbReference type="RefSeq" id="WP_085039131.1">
    <property type="nucleotide sequence ID" value="NZ_CADIKG010000023.1"/>
</dbReference>
<sequence length="235" mass="24277">MTVSASRTDASPSRRVETAGCRRPRIVALAVAVSVSIHLLGWFVLQQASTATGPNAGAPPRITLHVELIPARPAPGTRARDAGRTGPVAGEGGVEGAVRSTKRSAAVATSRMTMRPTSDVASVTHRQRETPAGAIANRLENHPETASSPDLDWRRDLDAIGSRHAAARSPAQAAVGALGASSGGVAASRDTVDARLADGMSNARRADCRHAYSGAGLLALPMLALDAVRDTGCKW</sequence>
<feature type="transmembrane region" description="Helical" evidence="2">
    <location>
        <begin position="26"/>
        <end position="45"/>
    </location>
</feature>
<evidence type="ECO:0000313" key="4">
    <source>
        <dbReference type="Proteomes" id="UP000193146"/>
    </source>
</evidence>
<protein>
    <submittedName>
        <fullName evidence="3">Uncharacterized protein</fullName>
    </submittedName>
</protein>
<feature type="compositionally biased region" description="Polar residues" evidence="1">
    <location>
        <begin position="110"/>
        <end position="121"/>
    </location>
</feature>
<accession>A0A1X1PKU3</accession>
<keyword evidence="4" id="KW-1185">Reference proteome</keyword>